<keyword evidence="2" id="KW-1185">Reference proteome</keyword>
<accession>A0ACC2J1Q9</accession>
<name>A0ACC2J1Q9_9PEZI</name>
<sequence>MTRGVHPPAVPARRENHRFSPYTIPDIAQFRLQTRTRAELFSDGLDNLEPDGLNVEDWIDTAAVESPPHEPLTDVDDKNCPSSIRNGDCENAPTQADALDVVHAILDQAVDDQDLFDESPPNEPLANESILPDARNTTTEEPGAAWVPEDLPDDIFVESDTSSFRNRDEEKDEPNIFRNENLEEHQPANFTMTATEFKFALFLSEFKLSRRAWSALCEVIQTSPHEDLLALPKWKPTLMDKFNNQLPKCAMRRKTVKLDVAKLPNRASPTEDLVWLDMEHFISKLLISPLYRQHIYQGLGQLTRYVTEFWQTRAWGESIRTTSGNFVENKWGEEVVPSDFTPIVDGLRIVV</sequence>
<proteinExistence type="predicted"/>
<gene>
    <name evidence="1" type="ORF">ONZ43_g2163</name>
</gene>
<dbReference type="EMBL" id="JAPESX010000427">
    <property type="protein sequence ID" value="KAJ8121365.1"/>
    <property type="molecule type" value="Genomic_DNA"/>
</dbReference>
<protein>
    <submittedName>
        <fullName evidence="1">Uncharacterized protein</fullName>
    </submittedName>
</protein>
<evidence type="ECO:0000313" key="1">
    <source>
        <dbReference type="EMBL" id="KAJ8121365.1"/>
    </source>
</evidence>
<organism evidence="1 2">
    <name type="scientific">Nemania bipapillata</name>
    <dbReference type="NCBI Taxonomy" id="110536"/>
    <lineage>
        <taxon>Eukaryota</taxon>
        <taxon>Fungi</taxon>
        <taxon>Dikarya</taxon>
        <taxon>Ascomycota</taxon>
        <taxon>Pezizomycotina</taxon>
        <taxon>Sordariomycetes</taxon>
        <taxon>Xylariomycetidae</taxon>
        <taxon>Xylariales</taxon>
        <taxon>Xylariaceae</taxon>
        <taxon>Nemania</taxon>
    </lineage>
</organism>
<comment type="caution">
    <text evidence="1">The sequence shown here is derived from an EMBL/GenBank/DDBJ whole genome shotgun (WGS) entry which is preliminary data.</text>
</comment>
<dbReference type="Proteomes" id="UP001153334">
    <property type="component" value="Unassembled WGS sequence"/>
</dbReference>
<reference evidence="1" key="1">
    <citation type="submission" date="2022-11" db="EMBL/GenBank/DDBJ databases">
        <title>Genome Sequence of Nemania bipapillata.</title>
        <authorList>
            <person name="Buettner E."/>
        </authorList>
    </citation>
    <scope>NUCLEOTIDE SEQUENCE</scope>
    <source>
        <strain evidence="1">CP14</strain>
    </source>
</reference>
<evidence type="ECO:0000313" key="2">
    <source>
        <dbReference type="Proteomes" id="UP001153334"/>
    </source>
</evidence>